<dbReference type="InterPro" id="IPR019079">
    <property type="entry name" value="Capsule_synth_CapA"/>
</dbReference>
<dbReference type="SUPFAM" id="SSF56300">
    <property type="entry name" value="Metallo-dependent phosphatases"/>
    <property type="match status" value="1"/>
</dbReference>
<comment type="caution">
    <text evidence="3">The sequence shown here is derived from an EMBL/GenBank/DDBJ whole genome shotgun (WGS) entry which is preliminary data.</text>
</comment>
<dbReference type="Proteomes" id="UP000824083">
    <property type="component" value="Unassembled WGS sequence"/>
</dbReference>
<gene>
    <name evidence="3" type="ORF">IAC56_06310</name>
</gene>
<reference evidence="3" key="2">
    <citation type="journal article" date="2021" name="PeerJ">
        <title>Extensive microbial diversity within the chicken gut microbiome revealed by metagenomics and culture.</title>
        <authorList>
            <person name="Gilroy R."/>
            <person name="Ravi A."/>
            <person name="Getino M."/>
            <person name="Pursley I."/>
            <person name="Horton D.L."/>
            <person name="Alikhan N.F."/>
            <person name="Baker D."/>
            <person name="Gharbi K."/>
            <person name="Hall N."/>
            <person name="Watson M."/>
            <person name="Adriaenssens E.M."/>
            <person name="Foster-Nyarko E."/>
            <person name="Jarju S."/>
            <person name="Secka A."/>
            <person name="Antonio M."/>
            <person name="Oren A."/>
            <person name="Chaudhuri R.R."/>
            <person name="La Ragione R."/>
            <person name="Hildebrand F."/>
            <person name="Pallen M.J."/>
        </authorList>
    </citation>
    <scope>NUCLEOTIDE SEQUENCE</scope>
    <source>
        <strain evidence="3">7463</strain>
    </source>
</reference>
<proteinExistence type="inferred from homology"/>
<name>A0A9D1IIB7_9BURK</name>
<dbReference type="PANTHER" id="PTHR33393">
    <property type="entry name" value="POLYGLUTAMINE SYNTHESIS ACCESSORY PROTEIN RV0574C-RELATED"/>
    <property type="match status" value="1"/>
</dbReference>
<protein>
    <submittedName>
        <fullName evidence="3">CapA family protein</fullName>
    </submittedName>
</protein>
<evidence type="ECO:0000256" key="1">
    <source>
        <dbReference type="ARBA" id="ARBA00005662"/>
    </source>
</evidence>
<dbReference type="Gene3D" id="3.60.21.10">
    <property type="match status" value="1"/>
</dbReference>
<dbReference type="SMART" id="SM00854">
    <property type="entry name" value="PGA_cap"/>
    <property type="match status" value="1"/>
</dbReference>
<evidence type="ECO:0000313" key="3">
    <source>
        <dbReference type="EMBL" id="HIU37868.1"/>
    </source>
</evidence>
<evidence type="ECO:0000313" key="4">
    <source>
        <dbReference type="Proteomes" id="UP000824083"/>
    </source>
</evidence>
<evidence type="ECO:0000259" key="2">
    <source>
        <dbReference type="SMART" id="SM00854"/>
    </source>
</evidence>
<dbReference type="InterPro" id="IPR029052">
    <property type="entry name" value="Metallo-depent_PP-like"/>
</dbReference>
<dbReference type="Pfam" id="PF09587">
    <property type="entry name" value="PGA_cap"/>
    <property type="match status" value="1"/>
</dbReference>
<dbReference type="EMBL" id="DVMY01000098">
    <property type="protein sequence ID" value="HIU37868.1"/>
    <property type="molecule type" value="Genomic_DNA"/>
</dbReference>
<reference evidence="3" key="1">
    <citation type="submission" date="2020-10" db="EMBL/GenBank/DDBJ databases">
        <authorList>
            <person name="Gilroy R."/>
        </authorList>
    </citation>
    <scope>NUCLEOTIDE SEQUENCE</scope>
    <source>
        <strain evidence="3">7463</strain>
    </source>
</reference>
<comment type="similarity">
    <text evidence="1">Belongs to the CapA family.</text>
</comment>
<sequence length="430" mass="47812">MKTTFVATGDSFITRHIGENGYDGYEAVKNLIQSHDVRFANLEMTFHNQEGYPSAASGGTWAMTDPEMLDDMREFGFNLYNTANNHSGDYGQGGVLATIAHLKERKMLFAGTGATLQEASRPCYLETKHARVAMIGVTTSFDPSVRAGAQSGEVIGRPGLNPLRHTTVYHVTDEHFNMVKELARVTLVNWPVEQKIECGYLPPFAEGSLPFGKMKFVRDDKEFIETIPHAGDLERIVEEIKEAKRQADVVLVSLHVHEMTGKDTTKPAQFHQAFAHACIDAGASAIIGHGPHELRGIELYKGGVIFYSLGNFIFETETTLVQPYDAYKEQHLPVDMKVGAYMDNRSRNDTIGFPVMPNIWRAVIASWEMTDGKLSAIKLHPIDLSMKAKRSQRGLPRLSQDEDTLRYLQSLSEAYGTKINIENGVGTISL</sequence>
<dbReference type="PANTHER" id="PTHR33393:SF11">
    <property type="entry name" value="POLYGLUTAMINE SYNTHESIS ACCESSORY PROTEIN RV0574C-RELATED"/>
    <property type="match status" value="1"/>
</dbReference>
<accession>A0A9D1IIB7</accession>
<organism evidence="3 4">
    <name type="scientific">Candidatus Aphodousia faecigallinarum</name>
    <dbReference type="NCBI Taxonomy" id="2840677"/>
    <lineage>
        <taxon>Bacteria</taxon>
        <taxon>Pseudomonadati</taxon>
        <taxon>Pseudomonadota</taxon>
        <taxon>Betaproteobacteria</taxon>
        <taxon>Burkholderiales</taxon>
        <taxon>Sutterellaceae</taxon>
        <taxon>Sutterellaceae incertae sedis</taxon>
        <taxon>Candidatus Aphodousia</taxon>
    </lineage>
</organism>
<dbReference type="CDD" id="cd07381">
    <property type="entry name" value="MPP_CapA"/>
    <property type="match status" value="1"/>
</dbReference>
<dbReference type="InterPro" id="IPR052169">
    <property type="entry name" value="CW_Biosynth-Accessory"/>
</dbReference>
<feature type="domain" description="Capsule synthesis protein CapA" evidence="2">
    <location>
        <begin position="4"/>
        <end position="316"/>
    </location>
</feature>
<dbReference type="AlphaFoldDB" id="A0A9D1IIB7"/>